<evidence type="ECO:0000256" key="3">
    <source>
        <dbReference type="ARBA" id="ARBA00022787"/>
    </source>
</evidence>
<dbReference type="FunFam" id="3.40.50.720:FF:000366">
    <property type="entry name" value="Protein FMP52, mitochondrial"/>
    <property type="match status" value="1"/>
</dbReference>
<keyword evidence="4" id="KW-0809">Transit peptide</keyword>
<gene>
    <name evidence="8" type="ORF">G210_5549</name>
</gene>
<dbReference type="Pfam" id="PF13460">
    <property type="entry name" value="NAD_binding_10"/>
    <property type="match status" value="1"/>
</dbReference>
<evidence type="ECO:0000256" key="1">
    <source>
        <dbReference type="ARBA" id="ARBA00004450"/>
    </source>
</evidence>
<dbReference type="Proteomes" id="UP000011777">
    <property type="component" value="Unassembled WGS sequence"/>
</dbReference>
<dbReference type="EMBL" id="AOGT01000555">
    <property type="protein sequence ID" value="EMG49637.1"/>
    <property type="molecule type" value="Genomic_DNA"/>
</dbReference>
<evidence type="ECO:0000256" key="6">
    <source>
        <dbReference type="ARBA" id="ARBA00023136"/>
    </source>
</evidence>
<dbReference type="AlphaFoldDB" id="M3HQ99"/>
<dbReference type="SUPFAM" id="SSF51735">
    <property type="entry name" value="NAD(P)-binding Rossmann-fold domains"/>
    <property type="match status" value="1"/>
</dbReference>
<keyword evidence="6" id="KW-0472">Membrane</keyword>
<keyword evidence="9" id="KW-1185">Reference proteome</keyword>
<dbReference type="STRING" id="1245528.M3HQ99"/>
<dbReference type="GO" id="GO:0051170">
    <property type="term" value="P:import into nucleus"/>
    <property type="evidence" value="ECO:0007669"/>
    <property type="project" value="TreeGrafter"/>
</dbReference>
<comment type="caution">
    <text evidence="8">The sequence shown here is derived from an EMBL/GenBank/DDBJ whole genome shotgun (WGS) entry which is preliminary data.</text>
</comment>
<reference evidence="8 9" key="1">
    <citation type="submission" date="2013-02" db="EMBL/GenBank/DDBJ databases">
        <title>Genome sequence of Candida maltosa Xu316, a potential industrial strain for xylitol and ethanol production.</title>
        <authorList>
            <person name="Yu J."/>
            <person name="Wang Q."/>
            <person name="Geng X."/>
            <person name="Bao W."/>
            <person name="He P."/>
            <person name="Cai J."/>
        </authorList>
    </citation>
    <scope>NUCLEOTIDE SEQUENCE [LARGE SCALE GENOMIC DNA]</scope>
    <source>
        <strain evidence="9">Xu316</strain>
    </source>
</reference>
<proteinExistence type="inferred from homology"/>
<evidence type="ECO:0000259" key="7">
    <source>
        <dbReference type="Pfam" id="PF13460"/>
    </source>
</evidence>
<evidence type="ECO:0000256" key="4">
    <source>
        <dbReference type="ARBA" id="ARBA00022946"/>
    </source>
</evidence>
<evidence type="ECO:0000313" key="9">
    <source>
        <dbReference type="Proteomes" id="UP000011777"/>
    </source>
</evidence>
<feature type="domain" description="NAD(P)-binding" evidence="7">
    <location>
        <begin position="7"/>
        <end position="197"/>
    </location>
</feature>
<dbReference type="InterPro" id="IPR036291">
    <property type="entry name" value="NAD(P)-bd_dom_sf"/>
</dbReference>
<dbReference type="OrthoDB" id="430436at2759"/>
<organism evidence="8 9">
    <name type="scientific">Candida maltosa (strain Xu316)</name>
    <name type="common">Yeast</name>
    <dbReference type="NCBI Taxonomy" id="1245528"/>
    <lineage>
        <taxon>Eukaryota</taxon>
        <taxon>Fungi</taxon>
        <taxon>Dikarya</taxon>
        <taxon>Ascomycota</taxon>
        <taxon>Saccharomycotina</taxon>
        <taxon>Pichiomycetes</taxon>
        <taxon>Debaryomycetaceae</taxon>
        <taxon>Candida/Lodderomyces clade</taxon>
        <taxon>Candida</taxon>
    </lineage>
</organism>
<evidence type="ECO:0000256" key="5">
    <source>
        <dbReference type="ARBA" id="ARBA00023128"/>
    </source>
</evidence>
<evidence type="ECO:0000313" key="8">
    <source>
        <dbReference type="EMBL" id="EMG49637.1"/>
    </source>
</evidence>
<dbReference type="GO" id="GO:0005741">
    <property type="term" value="C:mitochondrial outer membrane"/>
    <property type="evidence" value="ECO:0007669"/>
    <property type="project" value="UniProtKB-SubCell"/>
</dbReference>
<evidence type="ECO:0000256" key="2">
    <source>
        <dbReference type="ARBA" id="ARBA00006617"/>
    </source>
</evidence>
<sequence length="224" mass="24050">MSTLIIGATGLVGSEIVKFADTSSTLTDVKILTRRPPTIESTEIKVIENADSLNWSETIKNNPTEVLISAFGTTRGQAGSAENFKKIDYGINYNAAKTAKENGTKIYVLVSALGASSKSHFLYMKTKGELEDDVIALGFDHTIILRPAILLGKRGASKGFGNDLAQTVGNWTKNTFLQRFLNSVEASDVAKVAVDLASKGVKGELKEKVQIIDSAEIIKLAANL</sequence>
<comment type="subcellular location">
    <subcellularLocation>
        <location evidence="1">Mitochondrion outer membrane</location>
        <topology evidence="1">Peripheral membrane protein</topology>
    </subcellularLocation>
</comment>
<dbReference type="OMA" id="LGRTEWP"/>
<dbReference type="HOGENOM" id="CLU_071330_2_2_1"/>
<keyword evidence="3" id="KW-1000">Mitochondrion outer membrane</keyword>
<dbReference type="PANTHER" id="PTHR14097">
    <property type="entry name" value="OXIDOREDUCTASE HTATIP2"/>
    <property type="match status" value="1"/>
</dbReference>
<dbReference type="InterPro" id="IPR016040">
    <property type="entry name" value="NAD(P)-bd_dom"/>
</dbReference>
<keyword evidence="5" id="KW-0496">Mitochondrion</keyword>
<comment type="similarity">
    <text evidence="2">Belongs to the FMP52 family.</text>
</comment>
<accession>M3HQ99</accession>
<name>M3HQ99_CANMX</name>
<dbReference type="Gene3D" id="3.40.50.720">
    <property type="entry name" value="NAD(P)-binding Rossmann-like Domain"/>
    <property type="match status" value="1"/>
</dbReference>
<dbReference type="eggNOG" id="KOG4039">
    <property type="taxonomic scope" value="Eukaryota"/>
</dbReference>
<protein>
    <recommendedName>
        <fullName evidence="7">NAD(P)-binding domain-containing protein</fullName>
    </recommendedName>
</protein>
<dbReference type="PANTHER" id="PTHR14097:SF7">
    <property type="entry name" value="OXIDOREDUCTASE HTATIP2"/>
    <property type="match status" value="1"/>
</dbReference>